<dbReference type="SUPFAM" id="SSF56925">
    <property type="entry name" value="OMPA-like"/>
    <property type="match status" value="1"/>
</dbReference>
<dbReference type="Proteomes" id="UP001210678">
    <property type="component" value="Unassembled WGS sequence"/>
</dbReference>
<name>A0ABT4YRR2_9VIBR</name>
<evidence type="ECO:0000256" key="1">
    <source>
        <dbReference type="ARBA" id="ARBA00022729"/>
    </source>
</evidence>
<keyword evidence="5" id="KW-1185">Reference proteome</keyword>
<evidence type="ECO:0000259" key="3">
    <source>
        <dbReference type="Pfam" id="PF13505"/>
    </source>
</evidence>
<accession>A0ABT4YRR2</accession>
<evidence type="ECO:0000256" key="2">
    <source>
        <dbReference type="SAM" id="SignalP"/>
    </source>
</evidence>
<organism evidence="4 5">
    <name type="scientific">Vibrio algarum</name>
    <dbReference type="NCBI Taxonomy" id="3020714"/>
    <lineage>
        <taxon>Bacteria</taxon>
        <taxon>Pseudomonadati</taxon>
        <taxon>Pseudomonadota</taxon>
        <taxon>Gammaproteobacteria</taxon>
        <taxon>Vibrionales</taxon>
        <taxon>Vibrionaceae</taxon>
        <taxon>Vibrio</taxon>
    </lineage>
</organism>
<dbReference type="NCBIfam" id="TIGR01414">
    <property type="entry name" value="autotrans_barl"/>
    <property type="match status" value="1"/>
</dbReference>
<dbReference type="RefSeq" id="WP_272136346.1">
    <property type="nucleotide sequence ID" value="NZ_JAQLOI010000001.1"/>
</dbReference>
<sequence>MMTIKIKKRAIVGLMLLPMGLANASESDMSFKMLLGVKTLESDWGKDDSMDTIGFQITYQPTSIPVGVALDLYGSGNEEKNKGVKTETTVGEVNLGFRWQPKLLANSLAPYLGAGVSFAAAELQELNSGTKNTYEDNGTGFWVGGGVDYLFAKHWSIGIDARYSTVDVKLTGKTRDAGGVGWGATVGYHF</sequence>
<dbReference type="Pfam" id="PF13505">
    <property type="entry name" value="OMP_b-brl"/>
    <property type="match status" value="1"/>
</dbReference>
<evidence type="ECO:0000313" key="5">
    <source>
        <dbReference type="Proteomes" id="UP001210678"/>
    </source>
</evidence>
<feature type="domain" description="Outer membrane protein beta-barrel" evidence="3">
    <location>
        <begin position="14"/>
        <end position="190"/>
    </location>
</feature>
<evidence type="ECO:0000313" key="4">
    <source>
        <dbReference type="EMBL" id="MDB1124231.1"/>
    </source>
</evidence>
<feature type="signal peptide" evidence="2">
    <location>
        <begin position="1"/>
        <end position="24"/>
    </location>
</feature>
<comment type="caution">
    <text evidence="4">The sequence shown here is derived from an EMBL/GenBank/DDBJ whole genome shotgun (WGS) entry which is preliminary data.</text>
</comment>
<dbReference type="EMBL" id="JAQLOI010000001">
    <property type="protein sequence ID" value="MDB1124231.1"/>
    <property type="molecule type" value="Genomic_DNA"/>
</dbReference>
<dbReference type="Gene3D" id="2.40.160.20">
    <property type="match status" value="1"/>
</dbReference>
<gene>
    <name evidence="4" type="ORF">PGX00_11430</name>
</gene>
<keyword evidence="1 2" id="KW-0732">Signal</keyword>
<feature type="chain" id="PRO_5046782530" evidence="2">
    <location>
        <begin position="25"/>
        <end position="190"/>
    </location>
</feature>
<reference evidence="4 5" key="1">
    <citation type="submission" date="2023-01" db="EMBL/GenBank/DDBJ databases">
        <title>Vibrio sp. KJ40-1 sp.nov, isolated from marine algae.</title>
        <authorList>
            <person name="Butt M."/>
            <person name="Kim J.M.J."/>
            <person name="Jeon C.O.C."/>
        </authorList>
    </citation>
    <scope>NUCLEOTIDE SEQUENCE [LARGE SCALE GENOMIC DNA]</scope>
    <source>
        <strain evidence="4 5">KJ40-1</strain>
    </source>
</reference>
<dbReference type="InterPro" id="IPR027385">
    <property type="entry name" value="Beta-barrel_OMP"/>
</dbReference>
<protein>
    <submittedName>
        <fullName evidence="4">Outer membrane beta-barrel protein</fullName>
    </submittedName>
</protein>
<dbReference type="InterPro" id="IPR006315">
    <property type="entry name" value="OM_autotransptr_brl_dom"/>
</dbReference>
<proteinExistence type="predicted"/>
<dbReference type="InterPro" id="IPR011250">
    <property type="entry name" value="OMP/PagP_B-barrel"/>
</dbReference>